<dbReference type="InterPro" id="IPR033901">
    <property type="entry name" value="RNAPI/III_AC40"/>
</dbReference>
<dbReference type="GO" id="GO:0046983">
    <property type="term" value="F:protein dimerization activity"/>
    <property type="evidence" value="ECO:0007669"/>
    <property type="project" value="InterPro"/>
</dbReference>
<dbReference type="GO" id="GO:0003677">
    <property type="term" value="F:DNA binding"/>
    <property type="evidence" value="ECO:0007669"/>
    <property type="project" value="InterPro"/>
</dbReference>
<dbReference type="InterPro" id="IPR036603">
    <property type="entry name" value="RBP11-like"/>
</dbReference>
<dbReference type="GO" id="GO:0005666">
    <property type="term" value="C:RNA polymerase III complex"/>
    <property type="evidence" value="ECO:0007669"/>
    <property type="project" value="TreeGrafter"/>
</dbReference>
<dbReference type="GO" id="GO:0005736">
    <property type="term" value="C:RNA polymerase I complex"/>
    <property type="evidence" value="ECO:0007669"/>
    <property type="project" value="TreeGrafter"/>
</dbReference>
<comment type="subcellular location">
    <subcellularLocation>
        <location evidence="1">Nucleus</location>
    </subcellularLocation>
</comment>
<evidence type="ECO:0000256" key="6">
    <source>
        <dbReference type="ARBA" id="ARBA00025804"/>
    </source>
</evidence>
<dbReference type="STRING" id="7398.A0A1B0AIS6"/>
<keyword evidence="5" id="KW-0539">Nucleus</keyword>
<dbReference type="InterPro" id="IPR022842">
    <property type="entry name" value="RNAP_Rpo3/Rpb3/RPAC1"/>
</dbReference>
<dbReference type="GO" id="GO:0003899">
    <property type="term" value="F:DNA-directed RNA polymerase activity"/>
    <property type="evidence" value="ECO:0007669"/>
    <property type="project" value="InterPro"/>
</dbReference>
<protein>
    <recommendedName>
        <fullName evidence="2">DNA-directed RNA polymerases I and III subunit RPAC1</fullName>
    </recommendedName>
</protein>
<reference evidence="9" key="1">
    <citation type="submission" date="2014-03" db="EMBL/GenBank/DDBJ databases">
        <authorList>
            <person name="Aksoy S."/>
            <person name="Warren W."/>
            <person name="Wilson R.K."/>
        </authorList>
    </citation>
    <scope>NUCLEOTIDE SEQUENCE [LARGE SCALE GENOMIC DNA]</scope>
    <source>
        <strain evidence="9">IAEA</strain>
    </source>
</reference>
<evidence type="ECO:0000313" key="9">
    <source>
        <dbReference type="Proteomes" id="UP000092445"/>
    </source>
</evidence>
<name>A0A1B0AIS6_GLOPL</name>
<dbReference type="NCBIfam" id="NF001988">
    <property type="entry name" value="PRK00783.1"/>
    <property type="match status" value="1"/>
</dbReference>
<dbReference type="Pfam" id="PF01000">
    <property type="entry name" value="RNA_pol_A_bac"/>
    <property type="match status" value="1"/>
</dbReference>
<dbReference type="PROSITE" id="PS00446">
    <property type="entry name" value="RNA_POL_D_30KD"/>
    <property type="match status" value="1"/>
</dbReference>
<dbReference type="InterPro" id="IPR036643">
    <property type="entry name" value="RNApol_insert_sf"/>
</dbReference>
<reference evidence="8" key="2">
    <citation type="submission" date="2020-05" db="UniProtKB">
        <authorList>
            <consortium name="EnsemblMetazoa"/>
        </authorList>
    </citation>
    <scope>IDENTIFICATION</scope>
    <source>
        <strain evidence="8">IAEA</strain>
    </source>
</reference>
<dbReference type="InterPro" id="IPR011262">
    <property type="entry name" value="DNA-dir_RNA_pol_insert"/>
</dbReference>
<evidence type="ECO:0000256" key="5">
    <source>
        <dbReference type="ARBA" id="ARBA00023242"/>
    </source>
</evidence>
<evidence type="ECO:0000256" key="2">
    <source>
        <dbReference type="ARBA" id="ARBA00022083"/>
    </source>
</evidence>
<dbReference type="SMART" id="SM00662">
    <property type="entry name" value="RPOLD"/>
    <property type="match status" value="1"/>
</dbReference>
<comment type="similarity">
    <text evidence="6">Belongs to the archaeal Rpo3/eukaryotic RPB3 RNA polymerase subunit family.</text>
</comment>
<evidence type="ECO:0000313" key="8">
    <source>
        <dbReference type="EnsemblMetazoa" id="GPAI047167-PA"/>
    </source>
</evidence>
<accession>A0A1B0AIS6</accession>
<dbReference type="Proteomes" id="UP000092445">
    <property type="component" value="Unassembled WGS sequence"/>
</dbReference>
<dbReference type="FunFam" id="2.170.120.12:FF:000003">
    <property type="entry name" value="Dna-directed rna polymerases i and iii subunit"/>
    <property type="match status" value="1"/>
</dbReference>
<dbReference type="VEuPathDB" id="VectorBase:GPAI047167"/>
<dbReference type="Gene3D" id="3.30.1360.10">
    <property type="entry name" value="RNA polymerase, RBP11-like subunit"/>
    <property type="match status" value="1"/>
</dbReference>
<keyword evidence="4" id="KW-0804">Transcription</keyword>
<dbReference type="AlphaFoldDB" id="A0A1B0AIS6"/>
<evidence type="ECO:0000256" key="1">
    <source>
        <dbReference type="ARBA" id="ARBA00004123"/>
    </source>
</evidence>
<dbReference type="Gene3D" id="2.170.120.12">
    <property type="entry name" value="DNA-directed RNA polymerase, insert domain"/>
    <property type="match status" value="1"/>
</dbReference>
<dbReference type="GO" id="GO:0006351">
    <property type="term" value="P:DNA-templated transcription"/>
    <property type="evidence" value="ECO:0007669"/>
    <property type="project" value="InterPro"/>
</dbReference>
<dbReference type="EnsemblMetazoa" id="GPAI047167-RA">
    <property type="protein sequence ID" value="GPAI047167-PA"/>
    <property type="gene ID" value="GPAI047167"/>
</dbReference>
<sequence>MTVLLKHNKCSCGFLGVRVVRTCMSVVGELSYEYTKSLKISLKMQTSDERPKLYMDEHKLKQDPHDYGLADDPFDIESFKKKFKIIVVRYQGNELEFDMVGVHPGIANAFRRLMLSEVPSMAIEKVYIHNNTSIIQDEVLAHRLGLIPLKADPRLFEYRGDESDQGAEQDTLDFELKVKCSRHKDVKESSNFDSIYKNHKIYSGQIKWLPKGKQAQIYSESDVGPIDDDILITQMRPGHELDIRLAAVKGIGKDHAKFSPVATAFYRLLPEVKLKKDVVGKDAFLLQKCFSPGVIGLDENDRAYVKNARYDTCSRNVYRYPQLADVVEMARIRDHYIFTVESLGALKPDVIFIEAVKLLKSKCRKFLDEIEAP</sequence>
<evidence type="ECO:0000259" key="7">
    <source>
        <dbReference type="SMART" id="SM00662"/>
    </source>
</evidence>
<dbReference type="InterPro" id="IPR050518">
    <property type="entry name" value="Rpo3/RPB3_RNA_Pol_subunit"/>
</dbReference>
<organism evidence="8 9">
    <name type="scientific">Glossina pallidipes</name>
    <name type="common">Tsetse fly</name>
    <dbReference type="NCBI Taxonomy" id="7398"/>
    <lineage>
        <taxon>Eukaryota</taxon>
        <taxon>Metazoa</taxon>
        <taxon>Ecdysozoa</taxon>
        <taxon>Arthropoda</taxon>
        <taxon>Hexapoda</taxon>
        <taxon>Insecta</taxon>
        <taxon>Pterygota</taxon>
        <taxon>Neoptera</taxon>
        <taxon>Endopterygota</taxon>
        <taxon>Diptera</taxon>
        <taxon>Brachycera</taxon>
        <taxon>Muscomorpha</taxon>
        <taxon>Hippoboscoidea</taxon>
        <taxon>Glossinidae</taxon>
        <taxon>Glossina</taxon>
    </lineage>
</organism>
<evidence type="ECO:0000256" key="3">
    <source>
        <dbReference type="ARBA" id="ARBA00022478"/>
    </source>
</evidence>
<dbReference type="SUPFAM" id="SSF55257">
    <property type="entry name" value="RBP11-like subunits of RNA polymerase"/>
    <property type="match status" value="1"/>
</dbReference>
<keyword evidence="9" id="KW-1185">Reference proteome</keyword>
<dbReference type="InterPro" id="IPR011263">
    <property type="entry name" value="DNA-dir_RNA_pol_RpoA/D/Rpb3"/>
</dbReference>
<dbReference type="Pfam" id="PF01193">
    <property type="entry name" value="RNA_pol_L"/>
    <property type="match status" value="1"/>
</dbReference>
<keyword evidence="3" id="KW-0240">DNA-directed RNA polymerase</keyword>
<dbReference type="PANTHER" id="PTHR11800">
    <property type="entry name" value="DNA-DIRECTED RNA POLYMERASE"/>
    <property type="match status" value="1"/>
</dbReference>
<evidence type="ECO:0000256" key="4">
    <source>
        <dbReference type="ARBA" id="ARBA00023163"/>
    </source>
</evidence>
<dbReference type="SUPFAM" id="SSF56553">
    <property type="entry name" value="Insert subdomain of RNA polymerase alpha subunit"/>
    <property type="match status" value="1"/>
</dbReference>
<dbReference type="InterPro" id="IPR001514">
    <property type="entry name" value="DNA-dir_RNA_pol_30-40kDasu_CS"/>
</dbReference>
<proteinExistence type="inferred from homology"/>
<dbReference type="CDD" id="cd07032">
    <property type="entry name" value="RNAP_I_II_AC40"/>
    <property type="match status" value="1"/>
</dbReference>
<dbReference type="PANTHER" id="PTHR11800:SF13">
    <property type="entry name" value="DNA-DIRECTED RNA POLYMERASES I AND III SUBUNIT RPAC1"/>
    <property type="match status" value="1"/>
</dbReference>
<feature type="domain" description="DNA-directed RNA polymerase RpoA/D/Rpb3-type" evidence="7">
    <location>
        <begin position="94"/>
        <end position="369"/>
    </location>
</feature>
<dbReference type="HAMAP" id="MF_00320">
    <property type="entry name" value="RNApol_arch_Rpo3"/>
    <property type="match status" value="1"/>
</dbReference>